<dbReference type="InterPro" id="IPR036259">
    <property type="entry name" value="MFS_trans_sf"/>
</dbReference>
<dbReference type="Pfam" id="PF07690">
    <property type="entry name" value="MFS_1"/>
    <property type="match status" value="1"/>
</dbReference>
<feature type="transmembrane region" description="Helical" evidence="1">
    <location>
        <begin position="164"/>
        <end position="182"/>
    </location>
</feature>
<dbReference type="SUPFAM" id="SSF103473">
    <property type="entry name" value="MFS general substrate transporter"/>
    <property type="match status" value="1"/>
</dbReference>
<keyword evidence="1" id="KW-1133">Transmembrane helix</keyword>
<feature type="transmembrane region" description="Helical" evidence="1">
    <location>
        <begin position="203"/>
        <end position="224"/>
    </location>
</feature>
<protein>
    <submittedName>
        <fullName evidence="2">MFS transporter</fullName>
    </submittedName>
</protein>
<gene>
    <name evidence="2" type="ORF">KDL28_05425</name>
</gene>
<dbReference type="RefSeq" id="WP_252436108.1">
    <property type="nucleotide sequence ID" value="NZ_JAGSOV010000011.1"/>
</dbReference>
<reference evidence="2" key="1">
    <citation type="submission" date="2021-04" db="EMBL/GenBank/DDBJ databases">
        <title>Pseudonocardia sp. nov., isolated from sandy soil of mangrove forest.</title>
        <authorList>
            <person name="Zan Z."/>
            <person name="Huang R."/>
            <person name="Liu W."/>
        </authorList>
    </citation>
    <scope>NUCLEOTIDE SEQUENCE</scope>
    <source>
        <strain evidence="2">S2-4</strain>
    </source>
</reference>
<keyword evidence="1" id="KW-0472">Membrane</keyword>
<feature type="transmembrane region" description="Helical" evidence="1">
    <location>
        <begin position="72"/>
        <end position="92"/>
    </location>
</feature>
<keyword evidence="1" id="KW-0812">Transmembrane</keyword>
<keyword evidence="3" id="KW-1185">Reference proteome</keyword>
<name>A0ABT0ZUT2_9PSEU</name>
<dbReference type="PANTHER" id="PTHR23530:SF1">
    <property type="entry name" value="PERMEASE, MAJOR FACILITATOR SUPERFAMILY-RELATED"/>
    <property type="match status" value="1"/>
</dbReference>
<dbReference type="InterPro" id="IPR011701">
    <property type="entry name" value="MFS"/>
</dbReference>
<accession>A0ABT0ZUT2</accession>
<dbReference type="Gene3D" id="1.20.1250.20">
    <property type="entry name" value="MFS general substrate transporter like domains"/>
    <property type="match status" value="1"/>
</dbReference>
<evidence type="ECO:0000313" key="3">
    <source>
        <dbReference type="Proteomes" id="UP001165283"/>
    </source>
</evidence>
<feature type="transmembrane region" description="Helical" evidence="1">
    <location>
        <begin position="361"/>
        <end position="380"/>
    </location>
</feature>
<feature type="transmembrane region" description="Helical" evidence="1">
    <location>
        <begin position="244"/>
        <end position="262"/>
    </location>
</feature>
<organism evidence="2 3">
    <name type="scientific">Pseudonocardia humida</name>
    <dbReference type="NCBI Taxonomy" id="2800819"/>
    <lineage>
        <taxon>Bacteria</taxon>
        <taxon>Bacillati</taxon>
        <taxon>Actinomycetota</taxon>
        <taxon>Actinomycetes</taxon>
        <taxon>Pseudonocardiales</taxon>
        <taxon>Pseudonocardiaceae</taxon>
        <taxon>Pseudonocardia</taxon>
    </lineage>
</organism>
<dbReference type="PANTHER" id="PTHR23530">
    <property type="entry name" value="TRANSPORT PROTEIN-RELATED"/>
    <property type="match status" value="1"/>
</dbReference>
<proteinExistence type="predicted"/>
<dbReference type="EMBL" id="JAGSOV010000011">
    <property type="protein sequence ID" value="MCO1654491.1"/>
    <property type="molecule type" value="Genomic_DNA"/>
</dbReference>
<sequence>MREVDTVRAFLRWTGLRAGLHRGWWLVTSVYLVVDARLDAAGPVGVAVAQSAAALVAEVPAGVLADVVGRKWSLVVSHALMGTAMLATGLVTDLPAVLATQMLWGLAWSFASGADVAWVSDELGRPREVAAVLVRAGRVELLGSALGMAGLGLLASAVGRGPTMVLAGAAVLALGGWVATRLREQRVPTARRGRAVLLDAMALVRRSRVLPVVFAAASLVGAALDVSGRLQPQRLVAVGFPTEPLLWFSALGIAALLLGALAMRRRTAGAAGPWYAAACGGAAVGVAGLAVATAAPVAVAAVLLLGGAAPMTRTLAVVRVNAEARDDSRATVLSLLAQAEYAGKIGLGTGLAALAGVAGPGGALLAAAALLALAACLTVLGPNGRGADVGGRP</sequence>
<feature type="transmembrane region" description="Helical" evidence="1">
    <location>
        <begin position="274"/>
        <end position="305"/>
    </location>
</feature>
<comment type="caution">
    <text evidence="2">The sequence shown here is derived from an EMBL/GenBank/DDBJ whole genome shotgun (WGS) entry which is preliminary data.</text>
</comment>
<dbReference type="Proteomes" id="UP001165283">
    <property type="component" value="Unassembled WGS sequence"/>
</dbReference>
<evidence type="ECO:0000313" key="2">
    <source>
        <dbReference type="EMBL" id="MCO1654491.1"/>
    </source>
</evidence>
<dbReference type="InterPro" id="IPR053160">
    <property type="entry name" value="MFS_DHA3_Transporter"/>
</dbReference>
<evidence type="ECO:0000256" key="1">
    <source>
        <dbReference type="SAM" id="Phobius"/>
    </source>
</evidence>